<evidence type="ECO:0000256" key="1">
    <source>
        <dbReference type="SAM" id="Coils"/>
    </source>
</evidence>
<feature type="coiled-coil region" evidence="1">
    <location>
        <begin position="162"/>
        <end position="189"/>
    </location>
</feature>
<dbReference type="EMBL" id="PFFQ01000056">
    <property type="protein sequence ID" value="PIW14785.1"/>
    <property type="molecule type" value="Genomic_DNA"/>
</dbReference>
<reference evidence="2 3" key="1">
    <citation type="submission" date="2017-09" db="EMBL/GenBank/DDBJ databases">
        <title>Depth-based differentiation of microbial function through sediment-hosted aquifers and enrichment of novel symbionts in the deep terrestrial subsurface.</title>
        <authorList>
            <person name="Probst A.J."/>
            <person name="Ladd B."/>
            <person name="Jarett J.K."/>
            <person name="Geller-Mcgrath D.E."/>
            <person name="Sieber C.M."/>
            <person name="Emerson J.B."/>
            <person name="Anantharaman K."/>
            <person name="Thomas B.C."/>
            <person name="Malmstrom R."/>
            <person name="Stieglmeier M."/>
            <person name="Klingl A."/>
            <person name="Woyke T."/>
            <person name="Ryan C.M."/>
            <person name="Banfield J.F."/>
        </authorList>
    </citation>
    <scope>NUCLEOTIDE SEQUENCE [LARGE SCALE GENOMIC DNA]</scope>
    <source>
        <strain evidence="2">CG17_big_fil_post_rev_8_21_14_2_50_48_46</strain>
    </source>
</reference>
<evidence type="ECO:0000313" key="2">
    <source>
        <dbReference type="EMBL" id="PIW14785.1"/>
    </source>
</evidence>
<protein>
    <recommendedName>
        <fullName evidence="4">Peptidase S74 domain-containing protein</fullName>
    </recommendedName>
</protein>
<dbReference type="AlphaFoldDB" id="A0A2M7FZT0"/>
<keyword evidence="1" id="KW-0175">Coiled coil</keyword>
<dbReference type="Proteomes" id="UP000231019">
    <property type="component" value="Unassembled WGS sequence"/>
</dbReference>
<evidence type="ECO:0000313" key="3">
    <source>
        <dbReference type="Proteomes" id="UP000231019"/>
    </source>
</evidence>
<gene>
    <name evidence="2" type="ORF">COW36_20495</name>
</gene>
<evidence type="ECO:0008006" key="4">
    <source>
        <dbReference type="Google" id="ProtNLM"/>
    </source>
</evidence>
<sequence length="194" mass="21044">MCISLLFTACQVNHSQQTQPSPSTGELKWYTTCGAPVCGAPNSTPGANTCGDKQEGMACSQAGASCDLGNDCQQKLVCASSDPKLQPGGCPISKAEFKHKIETVTPAARARLAQKLQNLPLVTWQYRFEPQGPQRLGFMINKHTPQELVKPDGNSVDLYGYLSLAVAALQEQQSQIQTLENRIQTLEKQLNPPK</sequence>
<name>A0A2M7FZT0_9BACT</name>
<organism evidence="2 3">
    <name type="scientific">bacterium (Candidatus Blackallbacteria) CG17_big_fil_post_rev_8_21_14_2_50_48_46</name>
    <dbReference type="NCBI Taxonomy" id="2014261"/>
    <lineage>
        <taxon>Bacteria</taxon>
        <taxon>Candidatus Blackallbacteria</taxon>
    </lineage>
</organism>
<accession>A0A2M7FZT0</accession>
<proteinExistence type="predicted"/>
<comment type="caution">
    <text evidence="2">The sequence shown here is derived from an EMBL/GenBank/DDBJ whole genome shotgun (WGS) entry which is preliminary data.</text>
</comment>